<dbReference type="KEGG" id="ccz:CCALI_02526"/>
<dbReference type="InterPro" id="IPR003099">
    <property type="entry name" value="Prephen_DH"/>
</dbReference>
<keyword evidence="2 4" id="KW-0560">Oxidoreductase</keyword>
<dbReference type="OrthoDB" id="9802008at2"/>
<dbReference type="STRING" id="454171.CP488_01564"/>
<dbReference type="Gene3D" id="1.10.3660.10">
    <property type="entry name" value="6-phosphogluconate dehydrogenase C-terminal like domain"/>
    <property type="match status" value="1"/>
</dbReference>
<dbReference type="InterPro" id="IPR008927">
    <property type="entry name" value="6-PGluconate_DH-like_C_sf"/>
</dbReference>
<dbReference type="GO" id="GO:0004665">
    <property type="term" value="F:prephenate dehydrogenase (NADP+) activity"/>
    <property type="evidence" value="ECO:0007669"/>
    <property type="project" value="InterPro"/>
</dbReference>
<dbReference type="PATRIC" id="fig|1303518.3.peg.2625"/>
<dbReference type="GO" id="GO:0006571">
    <property type="term" value="P:tyrosine biosynthetic process"/>
    <property type="evidence" value="ECO:0007669"/>
    <property type="project" value="InterPro"/>
</dbReference>
<dbReference type="SUPFAM" id="SSF51735">
    <property type="entry name" value="NAD(P)-binding Rossmann-fold domains"/>
    <property type="match status" value="1"/>
</dbReference>
<dbReference type="HOGENOM" id="CLU_055968_0_0_0"/>
<evidence type="ECO:0000256" key="2">
    <source>
        <dbReference type="ARBA" id="ARBA00023002"/>
    </source>
</evidence>
<evidence type="ECO:0000313" key="5">
    <source>
        <dbReference type="Proteomes" id="UP000014227"/>
    </source>
</evidence>
<dbReference type="FunFam" id="3.40.50.720:FF:000208">
    <property type="entry name" value="Prephenate dehydrogenase"/>
    <property type="match status" value="1"/>
</dbReference>
<keyword evidence="5" id="KW-1185">Reference proteome</keyword>
<dbReference type="GO" id="GO:0008977">
    <property type="term" value="F:prephenate dehydrogenase (NAD+) activity"/>
    <property type="evidence" value="ECO:0007669"/>
    <property type="project" value="UniProtKB-EC"/>
</dbReference>
<feature type="domain" description="Prephenate/arogenate dehydrogenase" evidence="3">
    <location>
        <begin position="14"/>
        <end position="275"/>
    </location>
</feature>
<dbReference type="RefSeq" id="WP_016483834.1">
    <property type="nucleotide sequence ID" value="NC_021487.1"/>
</dbReference>
<organism evidence="4 5">
    <name type="scientific">Chthonomonas calidirosea (strain DSM 23976 / ICMP 18418 / T49)</name>
    <dbReference type="NCBI Taxonomy" id="1303518"/>
    <lineage>
        <taxon>Bacteria</taxon>
        <taxon>Bacillati</taxon>
        <taxon>Armatimonadota</taxon>
        <taxon>Chthonomonadia</taxon>
        <taxon>Chthonomonadales</taxon>
        <taxon>Chthonomonadaceae</taxon>
        <taxon>Chthonomonas</taxon>
    </lineage>
</organism>
<evidence type="ECO:0000313" key="4">
    <source>
        <dbReference type="EMBL" id="CCW36323.1"/>
    </source>
</evidence>
<dbReference type="eggNOG" id="COG0287">
    <property type="taxonomic scope" value="Bacteria"/>
</dbReference>
<dbReference type="Gene3D" id="3.40.50.720">
    <property type="entry name" value="NAD(P)-binding Rossmann-like Domain"/>
    <property type="match status" value="1"/>
</dbReference>
<comment type="similarity">
    <text evidence="1">Belongs to the prephenate/arogenate dehydrogenase family.</text>
</comment>
<dbReference type="PROSITE" id="PS51176">
    <property type="entry name" value="PDH_ADH"/>
    <property type="match status" value="1"/>
</dbReference>
<dbReference type="AlphaFoldDB" id="S0EWN6"/>
<protein>
    <submittedName>
        <fullName evidence="4">Prephenate dehydrogenase</fullName>
        <ecNumber evidence="4">1.3.1.12</ecNumber>
    </submittedName>
</protein>
<reference evidence="5" key="1">
    <citation type="submission" date="2013-03" db="EMBL/GenBank/DDBJ databases">
        <title>Genome sequence of Chthonomonas calidirosea, the first sequenced genome from the Armatimonadetes phylum (formally candidate division OP10).</title>
        <authorList>
            <person name="Lee K.C.Y."/>
            <person name="Morgan X.C."/>
            <person name="Dunfield P.F."/>
            <person name="Tamas I."/>
            <person name="Houghton K.M."/>
            <person name="Vyssotski M."/>
            <person name="Ryan J.L.J."/>
            <person name="Lagutin K."/>
            <person name="McDonald I.R."/>
            <person name="Stott M.B."/>
        </authorList>
    </citation>
    <scope>NUCLEOTIDE SEQUENCE [LARGE SCALE GENOMIC DNA]</scope>
    <source>
        <strain evidence="5">DSM 23976 / ICMP 18418 / T49</strain>
    </source>
</reference>
<dbReference type="Pfam" id="PF02153">
    <property type="entry name" value="PDH_N"/>
    <property type="match status" value="1"/>
</dbReference>
<proteinExistence type="inferred from homology"/>
<dbReference type="PANTHER" id="PTHR21363">
    <property type="entry name" value="PREPHENATE DEHYDROGENASE"/>
    <property type="match status" value="1"/>
</dbReference>
<dbReference type="InterPro" id="IPR046825">
    <property type="entry name" value="PDH_C"/>
</dbReference>
<dbReference type="InParanoid" id="S0EWN6"/>
<dbReference type="InterPro" id="IPR050812">
    <property type="entry name" value="Preph/Arog_dehydrog"/>
</dbReference>
<sequence>MRASEERVCPVLFSQVAILGMGLMGTSLGMALRQQGLAQTVVGYDVQPSHLHMASKQGALDKVVGTPVEALADADLVVFAVPPYAIIEQLTCLAPYIPARALVTDLGSVKGAIVQRGEELLGARFVGGHPMAGGTQSGPQAAQPDLFREAAWAIVRSKPFTLKNDPWALRLAAFVEALGAHPLPMEAAQHDHLAALVSHLPHLLSFAFMKTVEAEPERELAKQLAGGSFRDLTRIAAADNALWREIFLQNREELLQALAAFESQLALLRKEIEQN</sequence>
<dbReference type="EMBL" id="HF951689">
    <property type="protein sequence ID" value="CCW36323.1"/>
    <property type="molecule type" value="Genomic_DNA"/>
</dbReference>
<dbReference type="InterPro" id="IPR036291">
    <property type="entry name" value="NAD(P)-bd_dom_sf"/>
</dbReference>
<dbReference type="SUPFAM" id="SSF48179">
    <property type="entry name" value="6-phosphogluconate dehydrogenase C-terminal domain-like"/>
    <property type="match status" value="1"/>
</dbReference>
<dbReference type="Pfam" id="PF20463">
    <property type="entry name" value="PDH_C"/>
    <property type="match status" value="1"/>
</dbReference>
<dbReference type="FunCoup" id="S0EWN6">
    <property type="interactions" value="274"/>
</dbReference>
<dbReference type="PANTHER" id="PTHR21363:SF0">
    <property type="entry name" value="PREPHENATE DEHYDROGENASE [NADP(+)]"/>
    <property type="match status" value="1"/>
</dbReference>
<dbReference type="InterPro" id="IPR046826">
    <property type="entry name" value="PDH_N"/>
</dbReference>
<evidence type="ECO:0000256" key="1">
    <source>
        <dbReference type="ARBA" id="ARBA00007964"/>
    </source>
</evidence>
<dbReference type="GO" id="GO:0070403">
    <property type="term" value="F:NAD+ binding"/>
    <property type="evidence" value="ECO:0007669"/>
    <property type="project" value="InterPro"/>
</dbReference>
<accession>S0EWN6</accession>
<name>S0EWN6_CHTCT</name>
<dbReference type="Proteomes" id="UP000014227">
    <property type="component" value="Chromosome I"/>
</dbReference>
<dbReference type="EC" id="1.3.1.12" evidence="4"/>
<gene>
    <name evidence="4" type="ORF">CCALI_02526</name>
</gene>
<evidence type="ECO:0000259" key="3">
    <source>
        <dbReference type="PROSITE" id="PS51176"/>
    </source>
</evidence>